<evidence type="ECO:0000256" key="2">
    <source>
        <dbReference type="SAM" id="Phobius"/>
    </source>
</evidence>
<keyword evidence="2" id="KW-0812">Transmembrane</keyword>
<name>A0ABV0ELN6_9ENTE</name>
<dbReference type="EMBL" id="JAFREL020000001">
    <property type="protein sequence ID" value="MEO1769546.1"/>
    <property type="molecule type" value="Genomic_DNA"/>
</dbReference>
<feature type="region of interest" description="Disordered" evidence="1">
    <location>
        <begin position="136"/>
        <end position="159"/>
    </location>
</feature>
<proteinExistence type="predicted"/>
<feature type="compositionally biased region" description="Polar residues" evidence="1">
    <location>
        <begin position="149"/>
        <end position="159"/>
    </location>
</feature>
<dbReference type="RefSeq" id="WP_207704463.1">
    <property type="nucleotide sequence ID" value="NZ_JAFREL020000001.1"/>
</dbReference>
<sequence>MLLLLALTIFLEVIQVDALSDWCITDTNNQLSIRVHPKNYKGWLVRDTPPTASENLSVTVGHLTCIARHSGSYSFAESKTKWLAPFDEILKAVKHAINNQFILNDFEATPSSTEPSTAGSSTTSSSIALGMTHNKIDKNDTNKAGGLGSNNSSNQRKLPTTGSQQSFLFIDLDSLLLIIAASLLLFANYRKVDLRRLEVNLWFK</sequence>
<organism evidence="3 4">
    <name type="scientific">Candidatus Enterococcus ferrettii</name>
    <dbReference type="NCBI Taxonomy" id="2815324"/>
    <lineage>
        <taxon>Bacteria</taxon>
        <taxon>Bacillati</taxon>
        <taxon>Bacillota</taxon>
        <taxon>Bacilli</taxon>
        <taxon>Lactobacillales</taxon>
        <taxon>Enterococcaceae</taxon>
        <taxon>Enterococcus</taxon>
    </lineage>
</organism>
<accession>A0ABV0ELN6</accession>
<gene>
    <name evidence="3" type="ORF">JZO67_001497</name>
</gene>
<keyword evidence="4" id="KW-1185">Reference proteome</keyword>
<dbReference type="Proteomes" id="UP000664357">
    <property type="component" value="Unassembled WGS sequence"/>
</dbReference>
<keyword evidence="2" id="KW-0472">Membrane</keyword>
<feature type="transmembrane region" description="Helical" evidence="2">
    <location>
        <begin position="167"/>
        <end position="187"/>
    </location>
</feature>
<evidence type="ECO:0000256" key="1">
    <source>
        <dbReference type="SAM" id="MobiDB-lite"/>
    </source>
</evidence>
<protein>
    <submittedName>
        <fullName evidence="3">Uncharacterized protein</fullName>
    </submittedName>
</protein>
<keyword evidence="2" id="KW-1133">Transmembrane helix</keyword>
<comment type="caution">
    <text evidence="3">The sequence shown here is derived from an EMBL/GenBank/DDBJ whole genome shotgun (WGS) entry which is preliminary data.</text>
</comment>
<evidence type="ECO:0000313" key="4">
    <source>
        <dbReference type="Proteomes" id="UP000664357"/>
    </source>
</evidence>
<evidence type="ECO:0000313" key="3">
    <source>
        <dbReference type="EMBL" id="MEO1769546.1"/>
    </source>
</evidence>
<reference evidence="3 4" key="1">
    <citation type="submission" date="2024-02" db="EMBL/GenBank/DDBJ databases">
        <title>The Genome Sequence of Enterococcus sp. DIV0159.</title>
        <authorList>
            <person name="Earl A."/>
            <person name="Manson A."/>
            <person name="Gilmore M."/>
            <person name="Sanders J."/>
            <person name="Shea T."/>
            <person name="Howe W."/>
            <person name="Livny J."/>
            <person name="Cuomo C."/>
            <person name="Neafsey D."/>
            <person name="Birren B."/>
        </authorList>
    </citation>
    <scope>NUCLEOTIDE SEQUENCE [LARGE SCALE GENOMIC DNA]</scope>
    <source>
        <strain evidence="3 4">665A</strain>
    </source>
</reference>